<accession>A0A1C0Z2V5</accession>
<keyword evidence="1" id="KW-0805">Transcription regulation</keyword>
<comment type="caution">
    <text evidence="5">The sequence shown here is derived from an EMBL/GenBank/DDBJ whole genome shotgun (WGS) entry which is preliminary data.</text>
</comment>
<dbReference type="NCBIfam" id="TIGR02937">
    <property type="entry name" value="sigma70-ECF"/>
    <property type="match status" value="1"/>
</dbReference>
<evidence type="ECO:0000256" key="1">
    <source>
        <dbReference type="ARBA" id="ARBA00023015"/>
    </source>
</evidence>
<feature type="domain" description="RNA polymerase sigma-70 region 2" evidence="4">
    <location>
        <begin position="3"/>
        <end position="60"/>
    </location>
</feature>
<evidence type="ECO:0000256" key="3">
    <source>
        <dbReference type="ARBA" id="ARBA00023163"/>
    </source>
</evidence>
<organism evidence="5 6">
    <name type="scientific">Caryophanon latum</name>
    <dbReference type="NCBI Taxonomy" id="33977"/>
    <lineage>
        <taxon>Bacteria</taxon>
        <taxon>Bacillati</taxon>
        <taxon>Bacillota</taxon>
        <taxon>Bacilli</taxon>
        <taxon>Bacillales</taxon>
        <taxon>Caryophanaceae</taxon>
        <taxon>Caryophanon</taxon>
    </lineage>
</organism>
<dbReference type="PANTHER" id="PTHR43133:SF51">
    <property type="entry name" value="RNA POLYMERASE SIGMA FACTOR"/>
    <property type="match status" value="1"/>
</dbReference>
<sequence>MIATACSYTKDYMAAQDVVQETSMKAYSALYQLKEPAYFATWLYKILIRECLHYMKKEKRAAQIVVELQQLQHDEPTPQFHALYDALGELKENYRSVLLLHYFYD</sequence>
<reference evidence="5 6" key="1">
    <citation type="submission" date="2016-07" db="EMBL/GenBank/DDBJ databases">
        <title>Caryophanon latum genome sequencing.</title>
        <authorList>
            <person name="Verma A."/>
            <person name="Pal Y."/>
            <person name="Krishnamurthi S."/>
        </authorList>
    </citation>
    <scope>NUCLEOTIDE SEQUENCE [LARGE SCALE GENOMIC DNA]</scope>
    <source>
        <strain evidence="5 6">DSM 14151</strain>
    </source>
</reference>
<dbReference type="EMBL" id="MATO01000005">
    <property type="protein sequence ID" value="OCS93765.1"/>
    <property type="molecule type" value="Genomic_DNA"/>
</dbReference>
<dbReference type="RefSeq" id="WP_066461418.1">
    <property type="nucleotide sequence ID" value="NZ_MATO01000005.1"/>
</dbReference>
<evidence type="ECO:0000313" key="6">
    <source>
        <dbReference type="Proteomes" id="UP000093482"/>
    </source>
</evidence>
<keyword evidence="6" id="KW-1185">Reference proteome</keyword>
<evidence type="ECO:0000259" key="4">
    <source>
        <dbReference type="Pfam" id="PF04542"/>
    </source>
</evidence>
<keyword evidence="3" id="KW-0804">Transcription</keyword>
<dbReference type="Gene3D" id="1.10.1740.10">
    <property type="match status" value="1"/>
</dbReference>
<dbReference type="InterPro" id="IPR013325">
    <property type="entry name" value="RNA_pol_sigma_r2"/>
</dbReference>
<dbReference type="SUPFAM" id="SSF88946">
    <property type="entry name" value="Sigma2 domain of RNA polymerase sigma factors"/>
    <property type="match status" value="1"/>
</dbReference>
<dbReference type="Proteomes" id="UP000093482">
    <property type="component" value="Unassembled WGS sequence"/>
</dbReference>
<dbReference type="InterPro" id="IPR007627">
    <property type="entry name" value="RNA_pol_sigma70_r2"/>
</dbReference>
<evidence type="ECO:0000256" key="2">
    <source>
        <dbReference type="ARBA" id="ARBA00023082"/>
    </source>
</evidence>
<dbReference type="PANTHER" id="PTHR43133">
    <property type="entry name" value="RNA POLYMERASE ECF-TYPE SIGMA FACTO"/>
    <property type="match status" value="1"/>
</dbReference>
<evidence type="ECO:0000313" key="5">
    <source>
        <dbReference type="EMBL" id="OCS93765.1"/>
    </source>
</evidence>
<proteinExistence type="predicted"/>
<gene>
    <name evidence="5" type="ORF">A6K76_04505</name>
</gene>
<protein>
    <recommendedName>
        <fullName evidence="4">RNA polymerase sigma-70 region 2 domain-containing protein</fullName>
    </recommendedName>
</protein>
<dbReference type="GO" id="GO:0016987">
    <property type="term" value="F:sigma factor activity"/>
    <property type="evidence" value="ECO:0007669"/>
    <property type="project" value="UniProtKB-KW"/>
</dbReference>
<dbReference type="AlphaFoldDB" id="A0A1C0Z2V5"/>
<dbReference type="InterPro" id="IPR039425">
    <property type="entry name" value="RNA_pol_sigma-70-like"/>
</dbReference>
<name>A0A1C0Z2V5_9BACL</name>
<dbReference type="Pfam" id="PF04542">
    <property type="entry name" value="Sigma70_r2"/>
    <property type="match status" value="1"/>
</dbReference>
<dbReference type="InterPro" id="IPR014284">
    <property type="entry name" value="RNA_pol_sigma-70_dom"/>
</dbReference>
<keyword evidence="2" id="KW-0731">Sigma factor</keyword>
<dbReference type="GO" id="GO:0006352">
    <property type="term" value="P:DNA-templated transcription initiation"/>
    <property type="evidence" value="ECO:0007669"/>
    <property type="project" value="InterPro"/>
</dbReference>